<dbReference type="RefSeq" id="WP_093843219.1">
    <property type="nucleotide sequence ID" value="NZ_FPAB01000004.1"/>
</dbReference>
<dbReference type="AlphaFoldDB" id="A0A1I6TBG5"/>
<accession>A0A1I6TBG5</accession>
<feature type="compositionally biased region" description="Pro residues" evidence="1">
    <location>
        <begin position="207"/>
        <end position="224"/>
    </location>
</feature>
<evidence type="ECO:0000256" key="1">
    <source>
        <dbReference type="SAM" id="MobiDB-lite"/>
    </source>
</evidence>
<dbReference type="EMBL" id="FPAB01000004">
    <property type="protein sequence ID" value="SFS86337.1"/>
    <property type="molecule type" value="Genomic_DNA"/>
</dbReference>
<name>A0A1I6TBG5_9ACTN</name>
<protein>
    <submittedName>
        <fullName evidence="2">Uncharacterized protein</fullName>
    </submittedName>
</protein>
<proteinExistence type="predicted"/>
<sequence length="255" mass="26645">MGTSTRWKGPAGGRWSNASRRLARLPEQPAKAAQRLESIADDQLRALHETLRADRSAFGLYDVASAAGEQLARVMGSLAAAGEESADALLARLIREVGGDGGTLADAAVRRGLATAVRDVRALHPELDHALDTGAARGGIASDILCDLYRFFFAGLVAEFLRSVVAEHLKLAVPVLIAVDPEERIAGSVANTVLGWLPSPCERADAPPEPGPAADPSPEPPPTLPEIAASMVPEVVGRALGLTTEETTGRKGAEV</sequence>
<reference evidence="3" key="1">
    <citation type="submission" date="2016-10" db="EMBL/GenBank/DDBJ databases">
        <authorList>
            <person name="Varghese N."/>
            <person name="Submissions S."/>
        </authorList>
    </citation>
    <scope>NUCLEOTIDE SEQUENCE [LARGE SCALE GENOMIC DNA]</scope>
    <source>
        <strain evidence="3">CGMCC 4.7047</strain>
    </source>
</reference>
<feature type="region of interest" description="Disordered" evidence="1">
    <location>
        <begin position="200"/>
        <end position="226"/>
    </location>
</feature>
<gene>
    <name evidence="2" type="ORF">SAMN05444716_104519</name>
</gene>
<keyword evidence="3" id="KW-1185">Reference proteome</keyword>
<dbReference type="Proteomes" id="UP000198873">
    <property type="component" value="Unassembled WGS sequence"/>
</dbReference>
<evidence type="ECO:0000313" key="3">
    <source>
        <dbReference type="Proteomes" id="UP000198873"/>
    </source>
</evidence>
<organism evidence="2 3">
    <name type="scientific">Streptomyces harbinensis</name>
    <dbReference type="NCBI Taxonomy" id="1176198"/>
    <lineage>
        <taxon>Bacteria</taxon>
        <taxon>Bacillati</taxon>
        <taxon>Actinomycetota</taxon>
        <taxon>Actinomycetes</taxon>
        <taxon>Kitasatosporales</taxon>
        <taxon>Streptomycetaceae</taxon>
        <taxon>Streptomyces</taxon>
    </lineage>
</organism>
<evidence type="ECO:0000313" key="2">
    <source>
        <dbReference type="EMBL" id="SFS86337.1"/>
    </source>
</evidence>